<dbReference type="CDD" id="cd06587">
    <property type="entry name" value="VOC"/>
    <property type="match status" value="1"/>
</dbReference>
<gene>
    <name evidence="3" type="ORF">ACFYKX_20560</name>
</gene>
<evidence type="ECO:0000259" key="2">
    <source>
        <dbReference type="PROSITE" id="PS51819"/>
    </source>
</evidence>
<dbReference type="InterPro" id="IPR051332">
    <property type="entry name" value="Fosfomycin_Res_Enzymes"/>
</dbReference>
<accession>A0ABW6KJH3</accession>
<dbReference type="PROSITE" id="PS51819">
    <property type="entry name" value="VOC"/>
    <property type="match status" value="1"/>
</dbReference>
<dbReference type="Proteomes" id="UP001601059">
    <property type="component" value="Unassembled WGS sequence"/>
</dbReference>
<dbReference type="EMBL" id="JBIACK010000012">
    <property type="protein sequence ID" value="MFE8703005.1"/>
    <property type="molecule type" value="Genomic_DNA"/>
</dbReference>
<keyword evidence="4" id="KW-1185">Reference proteome</keyword>
<dbReference type="Pfam" id="PF00903">
    <property type="entry name" value="Glyoxalase"/>
    <property type="match status" value="1"/>
</dbReference>
<keyword evidence="1" id="KW-0479">Metal-binding</keyword>
<comment type="caution">
    <text evidence="3">The sequence shown here is derived from an EMBL/GenBank/DDBJ whole genome shotgun (WGS) entry which is preliminary data.</text>
</comment>
<reference evidence="3 4" key="1">
    <citation type="submission" date="2024-08" db="EMBL/GenBank/DDBJ databases">
        <title>Two novel Cytobacillus novel species.</title>
        <authorList>
            <person name="Liu G."/>
        </authorList>
    </citation>
    <scope>NUCLEOTIDE SEQUENCE [LARGE SCALE GENOMIC DNA]</scope>
    <source>
        <strain evidence="3 4">FJAT-54145</strain>
    </source>
</reference>
<dbReference type="InterPro" id="IPR037523">
    <property type="entry name" value="VOC_core"/>
</dbReference>
<dbReference type="RefSeq" id="WP_389363161.1">
    <property type="nucleotide sequence ID" value="NZ_JBIACK010000012.1"/>
</dbReference>
<evidence type="ECO:0000256" key="1">
    <source>
        <dbReference type="ARBA" id="ARBA00022723"/>
    </source>
</evidence>
<dbReference type="Gene3D" id="3.10.180.10">
    <property type="entry name" value="2,3-Dihydroxybiphenyl 1,2-Dioxygenase, domain 1"/>
    <property type="match status" value="1"/>
</dbReference>
<dbReference type="PANTHER" id="PTHR36113">
    <property type="entry name" value="LYASE, PUTATIVE-RELATED-RELATED"/>
    <property type="match status" value="1"/>
</dbReference>
<evidence type="ECO:0000313" key="4">
    <source>
        <dbReference type="Proteomes" id="UP001601059"/>
    </source>
</evidence>
<evidence type="ECO:0000313" key="3">
    <source>
        <dbReference type="EMBL" id="MFE8703005.1"/>
    </source>
</evidence>
<sequence>MIKGLYEAHLPVSNLQASISFYKKLGLTLTREPQEHDKVAFFWIDPGRSWIGLWENEQAVKTPYHPSLRHIAFEVSLEDLKNAKTHLLSLGIELREDFGFAPIEPIVMPRDGHAMVYFNDPDGNSIEFICKLNKTSQEHEMMYLSDWEKI</sequence>
<organism evidence="3 4">
    <name type="scientific">Cytobacillus spartinae</name>
    <dbReference type="NCBI Taxonomy" id="3299023"/>
    <lineage>
        <taxon>Bacteria</taxon>
        <taxon>Bacillati</taxon>
        <taxon>Bacillota</taxon>
        <taxon>Bacilli</taxon>
        <taxon>Bacillales</taxon>
        <taxon>Bacillaceae</taxon>
        <taxon>Cytobacillus</taxon>
    </lineage>
</organism>
<dbReference type="SUPFAM" id="SSF54593">
    <property type="entry name" value="Glyoxalase/Bleomycin resistance protein/Dihydroxybiphenyl dioxygenase"/>
    <property type="match status" value="1"/>
</dbReference>
<name>A0ABW6KJH3_9BACI</name>
<dbReference type="InterPro" id="IPR004360">
    <property type="entry name" value="Glyas_Fos-R_dOase_dom"/>
</dbReference>
<proteinExistence type="predicted"/>
<dbReference type="PANTHER" id="PTHR36113:SF6">
    <property type="entry name" value="FOSFOMYCIN RESISTANCE PROTEIN FOSX"/>
    <property type="match status" value="1"/>
</dbReference>
<protein>
    <submittedName>
        <fullName evidence="3">VOC family protein</fullName>
    </submittedName>
</protein>
<feature type="domain" description="VOC" evidence="2">
    <location>
        <begin position="4"/>
        <end position="131"/>
    </location>
</feature>
<dbReference type="InterPro" id="IPR029068">
    <property type="entry name" value="Glyas_Bleomycin-R_OHBP_Dase"/>
</dbReference>